<keyword evidence="3" id="KW-0812">Transmembrane</keyword>
<organism evidence="4 5">
    <name type="scientific">Acidiphilium rubrum</name>
    <dbReference type="NCBI Taxonomy" id="526"/>
    <lineage>
        <taxon>Bacteria</taxon>
        <taxon>Pseudomonadati</taxon>
        <taxon>Pseudomonadota</taxon>
        <taxon>Alphaproteobacteria</taxon>
        <taxon>Acetobacterales</taxon>
        <taxon>Acidocellaceae</taxon>
        <taxon>Acidiphilium</taxon>
    </lineage>
</organism>
<evidence type="ECO:0000313" key="4">
    <source>
        <dbReference type="EMBL" id="SIQ27009.1"/>
    </source>
</evidence>
<dbReference type="RefSeq" id="WP_029311555.1">
    <property type="nucleotide sequence ID" value="NZ_FTNE01000003.1"/>
</dbReference>
<evidence type="ECO:0000256" key="3">
    <source>
        <dbReference type="SAM" id="Phobius"/>
    </source>
</evidence>
<reference evidence="4 5" key="1">
    <citation type="submission" date="2017-01" db="EMBL/GenBank/DDBJ databases">
        <authorList>
            <person name="Varghese N."/>
            <person name="Submissions S."/>
        </authorList>
    </citation>
    <scope>NUCLEOTIDE SEQUENCE [LARGE SCALE GENOMIC DNA]</scope>
    <source>
        <strain evidence="4 5">ATCC 35905</strain>
    </source>
</reference>
<feature type="transmembrane region" description="Helical" evidence="3">
    <location>
        <begin position="138"/>
        <end position="155"/>
    </location>
</feature>
<keyword evidence="3" id="KW-1133">Transmembrane helix</keyword>
<feature type="compositionally biased region" description="Polar residues" evidence="2">
    <location>
        <begin position="610"/>
        <end position="619"/>
    </location>
</feature>
<keyword evidence="5" id="KW-1185">Reference proteome</keyword>
<dbReference type="Pfam" id="PF13779">
    <property type="entry name" value="DUF4175"/>
    <property type="match status" value="1"/>
</dbReference>
<sequence>MMEQRLERLRRRARIVLMIEALAIAALLPLGVIALFLIATLLGAGGWQADVVGLIALAAAIIHAKRRFAPPQAAAIDRRIEHDSRLQHRPIAAYEDTPALLAAGGDKLWQAHRARIAAAIGGARIGRPTPDFASHDPYALRALLLLALIAAWIAAGGDAGRRLAASLAVPHPFGGGSLALQAWITPPSWTGEAPQLVEPGTKPIAALTGSSLSLIVTGGGGAAPRATIDGHALKFSTIATGSYRTTRVVTTSESIVIGPFWDRIARYDLVVSPPTPPQVGFTTPPYADPDGKRVDFAWQVDSRYGLTDLALAFRPIAAPHAKQGSAAVPHPNASHGDALLTLLASPYAGMAVAAELRATNRAGQIAHSAAASVVLPAPVLHNRTAQALEAIRRALALTPAARPALALALTTIAHAPPGPITPGTARDLASFAQGFAANTAAADHPEARLWTLVQRAEQGAAFRAAQQLAQARQALEAALQKALAGQSPSAQQLQKLLSHLNAAAQAHSAAQGQQQSTSAQMMQMSAISRLAQQIAQEAAAGQTAQAQRDLAKLRAMLRQLQNAKAASAAQQARQQAAQQASKSLSSVMRREADLMDHTARQDTPPPMGNQAGNPPSAQSQALANQQHALEQQLQMAAQAMAQAGMTPSPQIGQGESAMQSAQAQLKLGNQPGALPSERAAISALQQAQNTLQAMQMGHGTGSGPSGLGQRAAGGHGEYGNQSHSTISLGRAGAHSDARTIQNELIRRDAEPDLPAPAHSYYHRLLGSDF</sequence>
<dbReference type="InterPro" id="IPR012683">
    <property type="entry name" value="CHP02302_TM"/>
</dbReference>
<feature type="compositionally biased region" description="Polar residues" evidence="2">
    <location>
        <begin position="647"/>
        <end position="663"/>
    </location>
</feature>
<protein>
    <recommendedName>
        <fullName evidence="6">TIGR02302 family protein</fullName>
    </recommendedName>
</protein>
<name>A0A8G2FC90_ACIRU</name>
<evidence type="ECO:0000313" key="5">
    <source>
        <dbReference type="Proteomes" id="UP000186308"/>
    </source>
</evidence>
<feature type="coiled-coil region" evidence="1">
    <location>
        <begin position="543"/>
        <end position="573"/>
    </location>
</feature>
<evidence type="ECO:0000256" key="2">
    <source>
        <dbReference type="SAM" id="MobiDB-lite"/>
    </source>
</evidence>
<evidence type="ECO:0000256" key="1">
    <source>
        <dbReference type="SAM" id="Coils"/>
    </source>
</evidence>
<dbReference type="Proteomes" id="UP000186308">
    <property type="component" value="Unassembled WGS sequence"/>
</dbReference>
<feature type="region of interest" description="Disordered" evidence="2">
    <location>
        <begin position="695"/>
        <end position="735"/>
    </location>
</feature>
<feature type="region of interest" description="Disordered" evidence="2">
    <location>
        <begin position="598"/>
        <end position="626"/>
    </location>
</feature>
<gene>
    <name evidence="4" type="ORF">SAMN05421828_10329</name>
</gene>
<proteinExistence type="predicted"/>
<dbReference type="OrthoDB" id="8477685at2"/>
<feature type="transmembrane region" description="Helical" evidence="3">
    <location>
        <begin position="21"/>
        <end position="41"/>
    </location>
</feature>
<feature type="region of interest" description="Disordered" evidence="2">
    <location>
        <begin position="639"/>
        <end position="663"/>
    </location>
</feature>
<feature type="compositionally biased region" description="Gly residues" evidence="2">
    <location>
        <begin position="698"/>
        <end position="717"/>
    </location>
</feature>
<dbReference type="AlphaFoldDB" id="A0A8G2FC90"/>
<evidence type="ECO:0008006" key="6">
    <source>
        <dbReference type="Google" id="ProtNLM"/>
    </source>
</evidence>
<comment type="caution">
    <text evidence="4">The sequence shown here is derived from an EMBL/GenBank/DDBJ whole genome shotgun (WGS) entry which is preliminary data.</text>
</comment>
<accession>A0A8G2FC90</accession>
<dbReference type="EMBL" id="FTNE01000003">
    <property type="protein sequence ID" value="SIQ27009.1"/>
    <property type="molecule type" value="Genomic_DNA"/>
</dbReference>
<keyword evidence="3" id="KW-0472">Membrane</keyword>
<keyword evidence="1" id="KW-0175">Coiled coil</keyword>
<feature type="transmembrane region" description="Helical" evidence="3">
    <location>
        <begin position="47"/>
        <end position="64"/>
    </location>
</feature>